<dbReference type="Gene3D" id="3.40.50.1010">
    <property type="entry name" value="5'-nuclease"/>
    <property type="match status" value="1"/>
</dbReference>
<proteinExistence type="predicted"/>
<feature type="domain" description="NYN" evidence="2">
    <location>
        <begin position="31"/>
        <end position="158"/>
    </location>
</feature>
<dbReference type="Pfam" id="PF01936">
    <property type="entry name" value="NYN"/>
    <property type="match status" value="1"/>
</dbReference>
<dbReference type="PANTHER" id="PTHR14379:SF3">
    <property type="entry name" value="MEIOSIS REGULATOR AND MRNA STABILITY FACTOR 1"/>
    <property type="match status" value="1"/>
</dbReference>
<keyword evidence="4" id="KW-1185">Reference proteome</keyword>
<dbReference type="InterPro" id="IPR021139">
    <property type="entry name" value="NYN"/>
</dbReference>
<dbReference type="PANTHER" id="PTHR14379">
    <property type="entry name" value="LIMKAIN B LKAP"/>
    <property type="match status" value="1"/>
</dbReference>
<reference evidence="3 4" key="1">
    <citation type="journal article" date="2016" name="Mol. Biol. Evol.">
        <title>Comparative Genomics of Early-Diverging Mushroom-Forming Fungi Provides Insights into the Origins of Lignocellulose Decay Capabilities.</title>
        <authorList>
            <person name="Nagy L.G."/>
            <person name="Riley R."/>
            <person name="Tritt A."/>
            <person name="Adam C."/>
            <person name="Daum C."/>
            <person name="Floudas D."/>
            <person name="Sun H."/>
            <person name="Yadav J.S."/>
            <person name="Pangilinan J."/>
            <person name="Larsson K.H."/>
            <person name="Matsuura K."/>
            <person name="Barry K."/>
            <person name="Labutti K."/>
            <person name="Kuo R."/>
            <person name="Ohm R.A."/>
            <person name="Bhattacharya S.S."/>
            <person name="Shirouzu T."/>
            <person name="Yoshinaga Y."/>
            <person name="Martin F.M."/>
            <person name="Grigoriev I.V."/>
            <person name="Hibbett D.S."/>
        </authorList>
    </citation>
    <scope>NUCLEOTIDE SEQUENCE [LARGE SCALE GENOMIC DNA]</scope>
    <source>
        <strain evidence="3 4">CBS 109695</strain>
    </source>
</reference>
<organism evidence="3 4">
    <name type="scientific">Athelia psychrophila</name>
    <dbReference type="NCBI Taxonomy" id="1759441"/>
    <lineage>
        <taxon>Eukaryota</taxon>
        <taxon>Fungi</taxon>
        <taxon>Dikarya</taxon>
        <taxon>Basidiomycota</taxon>
        <taxon>Agaricomycotina</taxon>
        <taxon>Agaricomycetes</taxon>
        <taxon>Agaricomycetidae</taxon>
        <taxon>Atheliales</taxon>
        <taxon>Atheliaceae</taxon>
        <taxon>Athelia</taxon>
    </lineage>
</organism>
<sequence length="319" mass="33784">MTLLITRCAPTARAQQLSRGVHRGTVPQRNRVGIFWDIAPVPSIVRRIREIGQGFGAVHAFKAYADTALYSKTTAEISAAGVSLVDCAHDGQGQVADAALIADMGIWAQDSPSATIILITGDGGFTATVTELRLHGYTVVVVSSPGSGSLRLKEQASQSLCWHLDVCGRVIGKKEKRLSQDPTTPNSAGPPLTPTKSTASSPDESVVPVATLSGKKGACKKGVLNPPKGTDKAMAPATSSPLIPSCFHPLVTLLERRREIGAVRPYRSSVAAEILSFHVNAYLDAGVTSWRKYAIRAEQAGLVELGKFSSSSAWISLRS</sequence>
<feature type="compositionally biased region" description="Polar residues" evidence="1">
    <location>
        <begin position="194"/>
        <end position="203"/>
    </location>
</feature>
<evidence type="ECO:0000313" key="3">
    <source>
        <dbReference type="EMBL" id="KZP20824.1"/>
    </source>
</evidence>
<dbReference type="EMBL" id="KV417552">
    <property type="protein sequence ID" value="KZP20824.1"/>
    <property type="molecule type" value="Genomic_DNA"/>
</dbReference>
<dbReference type="GO" id="GO:0004540">
    <property type="term" value="F:RNA nuclease activity"/>
    <property type="evidence" value="ECO:0007669"/>
    <property type="project" value="InterPro"/>
</dbReference>
<accession>A0A166JG53</accession>
<evidence type="ECO:0000313" key="4">
    <source>
        <dbReference type="Proteomes" id="UP000076532"/>
    </source>
</evidence>
<evidence type="ECO:0000256" key="1">
    <source>
        <dbReference type="SAM" id="MobiDB-lite"/>
    </source>
</evidence>
<evidence type="ECO:0000259" key="2">
    <source>
        <dbReference type="Pfam" id="PF01936"/>
    </source>
</evidence>
<dbReference type="GO" id="GO:0010468">
    <property type="term" value="P:regulation of gene expression"/>
    <property type="evidence" value="ECO:0007669"/>
    <property type="project" value="InterPro"/>
</dbReference>
<name>A0A166JG53_9AGAM</name>
<dbReference type="OrthoDB" id="549353at2759"/>
<dbReference type="CDD" id="cd10910">
    <property type="entry name" value="PIN_limkain_b1_N_like"/>
    <property type="match status" value="1"/>
</dbReference>
<dbReference type="Proteomes" id="UP000076532">
    <property type="component" value="Unassembled WGS sequence"/>
</dbReference>
<gene>
    <name evidence="3" type="ORF">FIBSPDRAFT_932043</name>
</gene>
<dbReference type="GO" id="GO:0005777">
    <property type="term" value="C:peroxisome"/>
    <property type="evidence" value="ECO:0007669"/>
    <property type="project" value="InterPro"/>
</dbReference>
<protein>
    <recommendedName>
        <fullName evidence="2">NYN domain-containing protein</fullName>
    </recommendedName>
</protein>
<dbReference type="STRING" id="436010.A0A166JG53"/>
<dbReference type="AlphaFoldDB" id="A0A166JG53"/>
<feature type="region of interest" description="Disordered" evidence="1">
    <location>
        <begin position="175"/>
        <end position="206"/>
    </location>
</feature>
<dbReference type="InterPro" id="IPR024768">
    <property type="entry name" value="Marf1"/>
</dbReference>